<dbReference type="STRING" id="398579.Spea_1202"/>
<dbReference type="AlphaFoldDB" id="A8H1U2"/>
<dbReference type="PANTHER" id="PTHR31377">
    <property type="entry name" value="AGMATINE DEIMINASE-RELATED"/>
    <property type="match status" value="1"/>
</dbReference>
<dbReference type="Pfam" id="PF04371">
    <property type="entry name" value="PAD_porph"/>
    <property type="match status" value="1"/>
</dbReference>
<dbReference type="OrthoDB" id="9808013at2"/>
<accession>A8H1U2</accession>
<evidence type="ECO:0000256" key="1">
    <source>
        <dbReference type="ARBA" id="ARBA00022801"/>
    </source>
</evidence>
<dbReference type="NCBIfam" id="TIGR03380">
    <property type="entry name" value="agmatine_aguA"/>
    <property type="match status" value="1"/>
</dbReference>
<keyword evidence="4" id="KW-1185">Reference proteome</keyword>
<dbReference type="RefSeq" id="WP_012154455.1">
    <property type="nucleotide sequence ID" value="NC_009901.1"/>
</dbReference>
<gene>
    <name evidence="2" type="primary">aguA</name>
    <name evidence="3" type="ordered locus">Spea_1202</name>
</gene>
<dbReference type="HOGENOM" id="CLU_037682_1_0_6"/>
<comment type="similarity">
    <text evidence="2">Belongs to the agmatine deiminase family.</text>
</comment>
<feature type="active site" description="Amidino-cysteine intermediate" evidence="2">
    <location>
        <position position="357"/>
    </location>
</feature>
<reference evidence="3 4" key="1">
    <citation type="submission" date="2007-10" db="EMBL/GenBank/DDBJ databases">
        <title>Complete sequence of Shewanella pealeana ATCC 700345.</title>
        <authorList>
            <consortium name="US DOE Joint Genome Institute"/>
            <person name="Copeland A."/>
            <person name="Lucas S."/>
            <person name="Lapidus A."/>
            <person name="Barry K."/>
            <person name="Glavina del Rio T."/>
            <person name="Dalin E."/>
            <person name="Tice H."/>
            <person name="Pitluck S."/>
            <person name="Chertkov O."/>
            <person name="Brettin T."/>
            <person name="Bruce D."/>
            <person name="Detter J.C."/>
            <person name="Han C."/>
            <person name="Schmutz J."/>
            <person name="Larimer F."/>
            <person name="Land M."/>
            <person name="Hauser L."/>
            <person name="Kyrpides N."/>
            <person name="Kim E."/>
            <person name="Zhao J.-S.Z."/>
            <person name="Manno D."/>
            <person name="Hawari J."/>
            <person name="Richardson P."/>
        </authorList>
    </citation>
    <scope>NUCLEOTIDE SEQUENCE [LARGE SCALE GENOMIC DNA]</scope>
    <source>
        <strain evidence="4">ATCC 700345 / ANG-SQ1</strain>
    </source>
</reference>
<evidence type="ECO:0000313" key="4">
    <source>
        <dbReference type="Proteomes" id="UP000002608"/>
    </source>
</evidence>
<dbReference type="Gene3D" id="3.75.10.10">
    <property type="entry name" value="L-arginine/glycine Amidinotransferase, Chain A"/>
    <property type="match status" value="1"/>
</dbReference>
<dbReference type="NCBIfam" id="NF010070">
    <property type="entry name" value="PRK13551.1"/>
    <property type="match status" value="1"/>
</dbReference>
<organism evidence="3 4">
    <name type="scientific">Shewanella pealeana (strain ATCC 700345 / ANG-SQ1)</name>
    <dbReference type="NCBI Taxonomy" id="398579"/>
    <lineage>
        <taxon>Bacteria</taxon>
        <taxon>Pseudomonadati</taxon>
        <taxon>Pseudomonadota</taxon>
        <taxon>Gammaproteobacteria</taxon>
        <taxon>Alteromonadales</taxon>
        <taxon>Shewanellaceae</taxon>
        <taxon>Shewanella</taxon>
    </lineage>
</organism>
<dbReference type="KEGG" id="spl:Spea_1202"/>
<dbReference type="InterPro" id="IPR007466">
    <property type="entry name" value="Peptidyl-Arg-deiminase_porph"/>
</dbReference>
<sequence>MSRTLNSTPREDGFRMPGEFEPKKGCWLGWPERSDVWRNGAKPAQKVWVEICTAIASSELVTVCVSQAQYENARNMLPETVRVVEMSTNDAWFRDSACAFLVNDTGEVRGTDWEFNAYGGLNGGLYFPWDKDEKIAQKILEIENLDRYRSTLIAEMGGIQCDGQGTLLTTEQCLLNVNRNAHLGKAEVEQQLRDYMGVEKIIWLPRGCKFDETDGHIDDLACWVAPGELLLQWTDDSSDPQYEIYQEAYEILSRSTDARGRKIIIHKIPQPKALEWTEEEASGLDVALGTHSRVAGTKICASYINYYIGNSVIMVPAYDDPMDETAQAILRKLFPNHKVIGIQNAREILLGGGNVACITQPQYAGITA</sequence>
<name>A8H1U2_SHEPA</name>
<dbReference type="eggNOG" id="COG2957">
    <property type="taxonomic scope" value="Bacteria"/>
</dbReference>
<dbReference type="EMBL" id="CP000851">
    <property type="protein sequence ID" value="ABV86529.1"/>
    <property type="molecule type" value="Genomic_DNA"/>
</dbReference>
<evidence type="ECO:0000313" key="3">
    <source>
        <dbReference type="EMBL" id="ABV86529.1"/>
    </source>
</evidence>
<keyword evidence="1 2" id="KW-0378">Hydrolase</keyword>
<dbReference type="PANTHER" id="PTHR31377:SF0">
    <property type="entry name" value="AGMATINE DEIMINASE-RELATED"/>
    <property type="match status" value="1"/>
</dbReference>
<comment type="catalytic activity">
    <reaction evidence="2">
        <text>agmatine + H2O = N-carbamoylputrescine + NH4(+)</text>
        <dbReference type="Rhea" id="RHEA:18037"/>
        <dbReference type="ChEBI" id="CHEBI:15377"/>
        <dbReference type="ChEBI" id="CHEBI:28938"/>
        <dbReference type="ChEBI" id="CHEBI:58145"/>
        <dbReference type="ChEBI" id="CHEBI:58318"/>
        <dbReference type="EC" id="3.5.3.12"/>
    </reaction>
</comment>
<dbReference type="EC" id="3.5.3.12" evidence="2"/>
<dbReference type="GO" id="GO:0009446">
    <property type="term" value="P:putrescine biosynthetic process"/>
    <property type="evidence" value="ECO:0007669"/>
    <property type="project" value="InterPro"/>
</dbReference>
<proteinExistence type="inferred from homology"/>
<dbReference type="SUPFAM" id="SSF55909">
    <property type="entry name" value="Pentein"/>
    <property type="match status" value="1"/>
</dbReference>
<evidence type="ECO:0000256" key="2">
    <source>
        <dbReference type="HAMAP-Rule" id="MF_01841"/>
    </source>
</evidence>
<dbReference type="Proteomes" id="UP000002608">
    <property type="component" value="Chromosome"/>
</dbReference>
<protein>
    <recommendedName>
        <fullName evidence="2">Putative agmatine deiminase</fullName>
        <ecNumber evidence="2">3.5.3.12</ecNumber>
    </recommendedName>
    <alternativeName>
        <fullName evidence="2">Agmatine iminohydrolase</fullName>
    </alternativeName>
</protein>
<dbReference type="HAMAP" id="MF_01841">
    <property type="entry name" value="Agmatine_deimin"/>
    <property type="match status" value="1"/>
</dbReference>
<dbReference type="InterPro" id="IPR017754">
    <property type="entry name" value="Agmatine_deiminase"/>
</dbReference>
<dbReference type="GO" id="GO:0047632">
    <property type="term" value="F:agmatine deiminase activity"/>
    <property type="evidence" value="ECO:0007669"/>
    <property type="project" value="UniProtKB-UniRule"/>
</dbReference>
<dbReference type="GO" id="GO:0004668">
    <property type="term" value="F:protein-arginine deiminase activity"/>
    <property type="evidence" value="ECO:0007669"/>
    <property type="project" value="InterPro"/>
</dbReference>